<proteinExistence type="predicted"/>
<accession>A0A4Q9JWE5</accession>
<dbReference type="GO" id="GO:0046872">
    <property type="term" value="F:metal ion binding"/>
    <property type="evidence" value="ECO:0007669"/>
    <property type="project" value="UniProtKB-KW"/>
</dbReference>
<protein>
    <submittedName>
        <fullName evidence="6">MBL fold metallo-hydrolase</fullName>
    </submittedName>
</protein>
<evidence type="ECO:0000259" key="5">
    <source>
        <dbReference type="SMART" id="SM00849"/>
    </source>
</evidence>
<dbReference type="AlphaFoldDB" id="A0A4Q9JWE5"/>
<comment type="cofactor">
    <cofactor evidence="1">
        <name>Zn(2+)</name>
        <dbReference type="ChEBI" id="CHEBI:29105"/>
    </cofactor>
</comment>
<keyword evidence="2" id="KW-0479">Metal-binding</keyword>
<dbReference type="Pfam" id="PF00753">
    <property type="entry name" value="Lactamase_B"/>
    <property type="match status" value="1"/>
</dbReference>
<dbReference type="InterPro" id="IPR051453">
    <property type="entry name" value="MBL_Glyoxalase_II"/>
</dbReference>
<feature type="domain" description="Metallo-beta-lactamase" evidence="5">
    <location>
        <begin position="12"/>
        <end position="178"/>
    </location>
</feature>
<evidence type="ECO:0000313" key="7">
    <source>
        <dbReference type="Proteomes" id="UP000292583"/>
    </source>
</evidence>
<dbReference type="InterPro" id="IPR036866">
    <property type="entry name" value="RibonucZ/Hydroxyglut_hydro"/>
</dbReference>
<keyword evidence="7" id="KW-1185">Reference proteome</keyword>
<dbReference type="EMBL" id="QPGR01000006">
    <property type="protein sequence ID" value="TBR81227.1"/>
    <property type="molecule type" value="Genomic_DNA"/>
</dbReference>
<organism evidence="6 7">
    <name type="scientific">Campylobacter novaezeelandiae</name>
    <dbReference type="NCBI Taxonomy" id="2267891"/>
    <lineage>
        <taxon>Bacteria</taxon>
        <taxon>Pseudomonadati</taxon>
        <taxon>Campylobacterota</taxon>
        <taxon>Epsilonproteobacteria</taxon>
        <taxon>Campylobacterales</taxon>
        <taxon>Campylobacteraceae</taxon>
        <taxon>Campylobacter</taxon>
    </lineage>
</organism>
<dbReference type="RefSeq" id="WP_131162982.1">
    <property type="nucleotide sequence ID" value="NZ_QPGQ01000003.1"/>
</dbReference>
<comment type="caution">
    <text evidence="6">The sequence shown here is derived from an EMBL/GenBank/DDBJ whole genome shotgun (WGS) entry which is preliminary data.</text>
</comment>
<evidence type="ECO:0000256" key="3">
    <source>
        <dbReference type="ARBA" id="ARBA00022801"/>
    </source>
</evidence>
<evidence type="ECO:0000256" key="4">
    <source>
        <dbReference type="ARBA" id="ARBA00022833"/>
    </source>
</evidence>
<dbReference type="InterPro" id="IPR001279">
    <property type="entry name" value="Metallo-B-lactamas"/>
</dbReference>
<dbReference type="PANTHER" id="PTHR46233:SF3">
    <property type="entry name" value="HYDROXYACYLGLUTATHIONE HYDROLASE GLOC"/>
    <property type="match status" value="1"/>
</dbReference>
<dbReference type="Gene3D" id="3.60.15.10">
    <property type="entry name" value="Ribonuclease Z/Hydroxyacylglutathione hydrolase-like"/>
    <property type="match status" value="1"/>
</dbReference>
<dbReference type="SUPFAM" id="SSF56281">
    <property type="entry name" value="Metallo-hydrolase/oxidoreductase"/>
    <property type="match status" value="1"/>
</dbReference>
<dbReference type="GO" id="GO:0016787">
    <property type="term" value="F:hydrolase activity"/>
    <property type="evidence" value="ECO:0007669"/>
    <property type="project" value="UniProtKB-KW"/>
</dbReference>
<dbReference type="PANTHER" id="PTHR46233">
    <property type="entry name" value="HYDROXYACYLGLUTATHIONE HYDROLASE GLOC"/>
    <property type="match status" value="1"/>
</dbReference>
<name>A0A4Q9JWE5_9BACT</name>
<keyword evidence="4" id="KW-0862">Zinc</keyword>
<dbReference type="SMART" id="SM00849">
    <property type="entry name" value="Lactamase_B"/>
    <property type="match status" value="1"/>
</dbReference>
<reference evidence="6 7" key="1">
    <citation type="submission" date="2018-07" db="EMBL/GenBank/DDBJ databases">
        <title>Campylobacter zealandensis sp. nov., isolated from birds and water in New Zealand.</title>
        <authorList>
            <person name="Wilkinson D.A."/>
            <person name="Biggs P.J."/>
            <person name="French N.P."/>
            <person name="Midwinter A.C."/>
        </authorList>
    </citation>
    <scope>NUCLEOTIDE SEQUENCE [LARGE SCALE GENOMIC DNA]</scope>
    <source>
        <strain evidence="6 7">B423b</strain>
    </source>
</reference>
<evidence type="ECO:0000256" key="1">
    <source>
        <dbReference type="ARBA" id="ARBA00001947"/>
    </source>
</evidence>
<keyword evidence="3 6" id="KW-0378">Hydrolase</keyword>
<dbReference type="Proteomes" id="UP000292583">
    <property type="component" value="Unassembled WGS sequence"/>
</dbReference>
<dbReference type="CDD" id="cd06262">
    <property type="entry name" value="metallo-hydrolase-like_MBL-fold"/>
    <property type="match status" value="1"/>
</dbReference>
<dbReference type="OrthoDB" id="9802991at2"/>
<evidence type="ECO:0000256" key="2">
    <source>
        <dbReference type="ARBA" id="ARBA00022723"/>
    </source>
</evidence>
<evidence type="ECO:0000313" key="6">
    <source>
        <dbReference type="EMBL" id="TBR81227.1"/>
    </source>
</evidence>
<gene>
    <name evidence="6" type="ORF">DU473_03835</name>
</gene>
<sequence>MQIIKQACGPYETNCYILNTNKGEFIIDPGMGALEFIEKNIKNPIAILNTHGHYDHVWDNAKVKKKFNIPIYIHKLDAFFLEDPFNQGFEKSKADILVENENDIDINGITFKFHFLPGHTPGCSMIEVKGENLMFSGDFLFYRSIGRWDFPYSNAQNMKKSLEKVLLYKEDFRLLPGHGEESTLQEEILHLPSWLRYFH</sequence>